<dbReference type="GO" id="GO:0000398">
    <property type="term" value="P:mRNA splicing, via spliceosome"/>
    <property type="evidence" value="ECO:0000318"/>
    <property type="project" value="GO_Central"/>
</dbReference>
<gene>
    <name evidence="10" type="ORF">HannXRQ_Chr09g0252971</name>
</gene>
<evidence type="ECO:0000259" key="9">
    <source>
        <dbReference type="Pfam" id="PF16837"/>
    </source>
</evidence>
<keyword evidence="2" id="KW-0507">mRNA processing</keyword>
<dbReference type="EMBL" id="CM007898">
    <property type="protein sequence ID" value="OTG14756.1"/>
    <property type="molecule type" value="Genomic_DNA"/>
</dbReference>
<evidence type="ECO:0000256" key="1">
    <source>
        <dbReference type="ARBA" id="ARBA00004123"/>
    </source>
</evidence>
<name>A0A251TVZ0_HELAN</name>
<feature type="domain" description="SDE2/SF3A3 SAP" evidence="8">
    <location>
        <begin position="258"/>
        <end position="331"/>
    </location>
</feature>
<sequence length="513" mass="60405">MSWTLLELTRAAHEDVEQFETLIVKDLQNEPASNKARLYQTHRIRYMIDQITSTTHKLVIYLLPCTTLITIIMLEFLSEYVEIYEDKDNARKDEIAALGGQITATGTNVFSAFYDRLKEIREYHRGRHPSAARVLDSEQLLEEEPHIQFRGEEAYGRYLDLHELYNDYINSKFGKQIDYSTYLEVFSQPQRIPSSKLQATRQYKEYLRKLTGYLVYFLERIEPLRDLDRLFSKLSIRTLESDKGLINIKFEEQWANGKVDERKDDAQENTSINLDYYSTIEELVELGPEKLKKALVALGLKAGGTVQQRAERLFLTKHTPLENLDKRHFAKGARRPEQNNVKHQNDDPKQIALMEVKLEKLCEILSEKIIQTRKNVERKQGLTSKEIEAEMEDEDVADMEIDDENQQYVKIICTRTLPWDGKPIAVWLYKFHGLGQEFKCEICGNHSYRGRRDYEQHFKEFDICMEVQRLWETIKEKQEASEWHPGSEEEFEDEEGNVYNKKTYDDLERQGLI</sequence>
<dbReference type="InterPro" id="IPR031774">
    <property type="entry name" value="SF3A3_dom"/>
</dbReference>
<dbReference type="Pfam" id="PF16837">
    <property type="entry name" value="SF3A3"/>
    <property type="match status" value="1"/>
</dbReference>
<dbReference type="AlphaFoldDB" id="A0A251TVZ0"/>
<organism evidence="10 11">
    <name type="scientific">Helianthus annuus</name>
    <name type="common">Common sunflower</name>
    <dbReference type="NCBI Taxonomy" id="4232"/>
    <lineage>
        <taxon>Eukaryota</taxon>
        <taxon>Viridiplantae</taxon>
        <taxon>Streptophyta</taxon>
        <taxon>Embryophyta</taxon>
        <taxon>Tracheophyta</taxon>
        <taxon>Spermatophyta</taxon>
        <taxon>Magnoliopsida</taxon>
        <taxon>eudicotyledons</taxon>
        <taxon>Gunneridae</taxon>
        <taxon>Pentapetalae</taxon>
        <taxon>asterids</taxon>
        <taxon>campanulids</taxon>
        <taxon>Asterales</taxon>
        <taxon>Asteraceae</taxon>
        <taxon>Asteroideae</taxon>
        <taxon>Heliantheae alliance</taxon>
        <taxon>Heliantheae</taxon>
        <taxon>Helianthus</taxon>
    </lineage>
</organism>
<feature type="compositionally biased region" description="Basic and acidic residues" evidence="5">
    <location>
        <begin position="502"/>
        <end position="513"/>
    </location>
</feature>
<accession>A0A251TVZ0</accession>
<comment type="subcellular location">
    <subcellularLocation>
        <location evidence="1">Nucleus</location>
    </subcellularLocation>
</comment>
<evidence type="ECO:0000259" key="7">
    <source>
        <dbReference type="Pfam" id="PF12108"/>
    </source>
</evidence>
<dbReference type="InterPro" id="IPR024598">
    <property type="entry name" value="SF3a60/Prp9_C"/>
</dbReference>
<evidence type="ECO:0000313" key="11">
    <source>
        <dbReference type="Proteomes" id="UP000215914"/>
    </source>
</evidence>
<feature type="domain" description="SF3A3" evidence="9">
    <location>
        <begin position="149"/>
        <end position="194"/>
    </location>
</feature>
<protein>
    <submittedName>
        <fullName evidence="10">Putative splicing factor SF3a60 binding domain, SF3A3 domain, Splicing factor 3A subunit 3</fullName>
    </submittedName>
</protein>
<evidence type="ECO:0000259" key="6">
    <source>
        <dbReference type="Pfam" id="PF11931"/>
    </source>
</evidence>
<keyword evidence="3" id="KW-0508">mRNA splicing</keyword>
<evidence type="ECO:0000256" key="2">
    <source>
        <dbReference type="ARBA" id="ARBA00022664"/>
    </source>
</evidence>
<evidence type="ECO:0000313" key="10">
    <source>
        <dbReference type="EMBL" id="OTG14756.1"/>
    </source>
</evidence>
<dbReference type="GO" id="GO:0003723">
    <property type="term" value="F:RNA binding"/>
    <property type="evidence" value="ECO:0000318"/>
    <property type="project" value="GO_Central"/>
</dbReference>
<proteinExistence type="predicted"/>
<reference evidence="11" key="1">
    <citation type="journal article" date="2017" name="Nature">
        <title>The sunflower genome provides insights into oil metabolism, flowering and Asterid evolution.</title>
        <authorList>
            <person name="Badouin H."/>
            <person name="Gouzy J."/>
            <person name="Grassa C.J."/>
            <person name="Murat F."/>
            <person name="Staton S.E."/>
            <person name="Cottret L."/>
            <person name="Lelandais-Briere C."/>
            <person name="Owens G.L."/>
            <person name="Carrere S."/>
            <person name="Mayjonade B."/>
            <person name="Legrand L."/>
            <person name="Gill N."/>
            <person name="Kane N.C."/>
            <person name="Bowers J.E."/>
            <person name="Hubner S."/>
            <person name="Bellec A."/>
            <person name="Berard A."/>
            <person name="Berges H."/>
            <person name="Blanchet N."/>
            <person name="Boniface M.C."/>
            <person name="Brunel D."/>
            <person name="Catrice O."/>
            <person name="Chaidir N."/>
            <person name="Claudel C."/>
            <person name="Donnadieu C."/>
            <person name="Faraut T."/>
            <person name="Fievet G."/>
            <person name="Helmstetter N."/>
            <person name="King M."/>
            <person name="Knapp S.J."/>
            <person name="Lai Z."/>
            <person name="Le Paslier M.C."/>
            <person name="Lippi Y."/>
            <person name="Lorenzon L."/>
            <person name="Mandel J.R."/>
            <person name="Marage G."/>
            <person name="Marchand G."/>
            <person name="Marquand E."/>
            <person name="Bret-Mestries E."/>
            <person name="Morien E."/>
            <person name="Nambeesan S."/>
            <person name="Nguyen T."/>
            <person name="Pegot-Espagnet P."/>
            <person name="Pouilly N."/>
            <person name="Raftis F."/>
            <person name="Sallet E."/>
            <person name="Schiex T."/>
            <person name="Thomas J."/>
            <person name="Vandecasteele C."/>
            <person name="Vares D."/>
            <person name="Vear F."/>
            <person name="Vautrin S."/>
            <person name="Crespi M."/>
            <person name="Mangin B."/>
            <person name="Burke J.M."/>
            <person name="Salse J."/>
            <person name="Munos S."/>
            <person name="Vincourt P."/>
            <person name="Rieseberg L.H."/>
            <person name="Langlade N.B."/>
        </authorList>
    </citation>
    <scope>NUCLEOTIDE SEQUENCE [LARGE SCALE GENOMIC DNA]</scope>
    <source>
        <strain evidence="11">cv. SF193</strain>
    </source>
</reference>
<feature type="domain" description="Splicing factor SF3a60 /Prp9 subunit C-terminal" evidence="6">
    <location>
        <begin position="416"/>
        <end position="461"/>
    </location>
</feature>
<feature type="domain" description="Splicing factor SF3a60 /Prp9 subunit C-terminal" evidence="6">
    <location>
        <begin position="466"/>
        <end position="513"/>
    </location>
</feature>
<evidence type="ECO:0000259" key="8">
    <source>
        <dbReference type="Pfam" id="PF13297"/>
    </source>
</evidence>
<keyword evidence="4" id="KW-0539">Nucleus</keyword>
<dbReference type="PANTHER" id="PTHR12786:SF2">
    <property type="entry name" value="SPLICING FACTOR 3A SUBUNIT 3"/>
    <property type="match status" value="1"/>
</dbReference>
<dbReference type="GO" id="GO:0005681">
    <property type="term" value="C:spliceosomal complex"/>
    <property type="evidence" value="ECO:0000318"/>
    <property type="project" value="GO_Central"/>
</dbReference>
<evidence type="ECO:0000256" key="3">
    <source>
        <dbReference type="ARBA" id="ARBA00023187"/>
    </source>
</evidence>
<feature type="region of interest" description="Disordered" evidence="5">
    <location>
        <begin position="478"/>
        <end position="513"/>
    </location>
</feature>
<dbReference type="Pfam" id="PF11931">
    <property type="entry name" value="SF3a60_Prp9_C"/>
    <property type="match status" value="2"/>
</dbReference>
<evidence type="ECO:0000256" key="4">
    <source>
        <dbReference type="ARBA" id="ARBA00023242"/>
    </source>
</evidence>
<dbReference type="InterPro" id="IPR021966">
    <property type="entry name" value="SF3a60_bindingd"/>
</dbReference>
<dbReference type="Pfam" id="PF13297">
    <property type="entry name" value="SDE2_2C"/>
    <property type="match status" value="1"/>
</dbReference>
<dbReference type="InterPro" id="IPR025086">
    <property type="entry name" value="SDE2/SF3A3_SAP"/>
</dbReference>
<dbReference type="OMA" id="KEWLMDI"/>
<dbReference type="Pfam" id="PF12108">
    <property type="entry name" value="SF3a60_bindingd"/>
    <property type="match status" value="1"/>
</dbReference>
<dbReference type="STRING" id="4232.A0A251TVZ0"/>
<dbReference type="InterPro" id="IPR051421">
    <property type="entry name" value="RNA_Proc_DNA_Dmg_Regulator"/>
</dbReference>
<feature type="compositionally biased region" description="Basic and acidic residues" evidence="5">
    <location>
        <begin position="478"/>
        <end position="487"/>
    </location>
</feature>
<feature type="domain" description="Splicing factor SF3a60 binding" evidence="7">
    <location>
        <begin position="103"/>
        <end position="129"/>
    </location>
</feature>
<dbReference type="Proteomes" id="UP000215914">
    <property type="component" value="Chromosome 9"/>
</dbReference>
<keyword evidence="11" id="KW-1185">Reference proteome</keyword>
<dbReference type="InParanoid" id="A0A251TVZ0"/>
<dbReference type="PANTHER" id="PTHR12786">
    <property type="entry name" value="SPLICING FACTOR SF3A-RELATED"/>
    <property type="match status" value="1"/>
</dbReference>
<evidence type="ECO:0000256" key="5">
    <source>
        <dbReference type="SAM" id="MobiDB-lite"/>
    </source>
</evidence>